<evidence type="ECO:0000256" key="8">
    <source>
        <dbReference type="HAMAP-Rule" id="MF_01161"/>
    </source>
</evidence>
<dbReference type="SMART" id="SM00977">
    <property type="entry name" value="TilS_C"/>
    <property type="match status" value="1"/>
</dbReference>
<dbReference type="GO" id="GO:0005737">
    <property type="term" value="C:cytoplasm"/>
    <property type="evidence" value="ECO:0007669"/>
    <property type="project" value="UniProtKB-SubCell"/>
</dbReference>
<dbReference type="Pfam" id="PF09179">
    <property type="entry name" value="TilS"/>
    <property type="match status" value="1"/>
</dbReference>
<evidence type="ECO:0000259" key="9">
    <source>
        <dbReference type="SMART" id="SM00977"/>
    </source>
</evidence>
<dbReference type="GO" id="GO:0006400">
    <property type="term" value="P:tRNA modification"/>
    <property type="evidence" value="ECO:0007669"/>
    <property type="project" value="UniProtKB-UniRule"/>
</dbReference>
<dbReference type="InterPro" id="IPR011063">
    <property type="entry name" value="TilS/TtcA_N"/>
</dbReference>
<comment type="caution">
    <text evidence="8">Lacks conserved residue(s) required for the propagation of feature annotation.</text>
</comment>
<keyword evidence="5" id="KW-0547">Nucleotide-binding</keyword>
<dbReference type="InterPro" id="IPR012796">
    <property type="entry name" value="Lysidine-tRNA-synth_C"/>
</dbReference>
<dbReference type="InterPro" id="IPR014729">
    <property type="entry name" value="Rossmann-like_a/b/a_fold"/>
</dbReference>
<dbReference type="InterPro" id="IPR012795">
    <property type="entry name" value="tRNA_Ile_lys_synt_N"/>
</dbReference>
<dbReference type="PANTHER" id="PTHR43033:SF1">
    <property type="entry name" value="TRNA(ILE)-LYSIDINE SYNTHASE-RELATED"/>
    <property type="match status" value="1"/>
</dbReference>
<evidence type="ECO:0000256" key="1">
    <source>
        <dbReference type="ARBA" id="ARBA00004496"/>
    </source>
</evidence>
<dbReference type="EMBL" id="AZFK01000077">
    <property type="protein sequence ID" value="KRL88272.1"/>
    <property type="molecule type" value="Genomic_DNA"/>
</dbReference>
<comment type="caution">
    <text evidence="10">The sequence shown here is derived from an EMBL/GenBank/DDBJ whole genome shotgun (WGS) entry which is preliminary data.</text>
</comment>
<name>A0A0R1U4V9_9LACO</name>
<keyword evidence="3 8" id="KW-0436">Ligase</keyword>
<accession>A0A0R1U4V9</accession>
<protein>
    <recommendedName>
        <fullName evidence="8">tRNA(Ile)-lysidine synthase</fullName>
        <ecNumber evidence="8">6.3.4.19</ecNumber>
    </recommendedName>
    <alternativeName>
        <fullName evidence="8">tRNA(Ile)-2-lysyl-cytidine synthase</fullName>
    </alternativeName>
    <alternativeName>
        <fullName evidence="8">tRNA(Ile)-lysidine synthetase</fullName>
    </alternativeName>
</protein>
<dbReference type="Gene3D" id="1.20.59.20">
    <property type="match status" value="1"/>
</dbReference>
<keyword evidence="6" id="KW-0067">ATP-binding</keyword>
<dbReference type="AlphaFoldDB" id="A0A0R1U4V9"/>
<dbReference type="Pfam" id="PF01171">
    <property type="entry name" value="ATP_bind_3"/>
    <property type="match status" value="1"/>
</dbReference>
<dbReference type="PANTHER" id="PTHR43033">
    <property type="entry name" value="TRNA(ILE)-LYSIDINE SYNTHASE-RELATED"/>
    <property type="match status" value="1"/>
</dbReference>
<evidence type="ECO:0000256" key="6">
    <source>
        <dbReference type="ARBA" id="ARBA00022840"/>
    </source>
</evidence>
<gene>
    <name evidence="8" type="primary">tilS</name>
    <name evidence="10" type="ORF">FC43_GL000204</name>
</gene>
<dbReference type="NCBIfam" id="TIGR02433">
    <property type="entry name" value="lysidine_TilS_C"/>
    <property type="match status" value="1"/>
</dbReference>
<dbReference type="InterPro" id="IPR015262">
    <property type="entry name" value="tRNA_Ile_lys_synt_subst-bd"/>
</dbReference>
<dbReference type="SUPFAM" id="SSF82829">
    <property type="entry name" value="MesJ substrate recognition domain-like"/>
    <property type="match status" value="1"/>
</dbReference>
<sequence length="456" mass="51527">MAPDLTEQIKRPLAGSRFFAVGAPIVVATSTGVDSMVLLALLQEVVPPARLIVAHFNHRLRAQSETEAAFLRQYCQERALRVEIGHWAHPRTNEAAARQARYAFLAQVMRQTGAKLLVTAHHANDQAETILMKLVRGGDLHQLVGLQERRPFAGGELVRPLLGVSKATLQAWAKQHALQWFEDATNADLTITRNRYRHQYLPLLQQENPQLVRQLADFAGQLTDLLADEQAHLDQQLLTMAKDNHLDLTAWWACSAPNQRQLLRRWLNQQGVMVLKQTSLQQLQKRLAPAARPNQVFTLPGQWCLVRNYQELRLENQKNLAPEGLLGPESMVKFAQWQVVTPTWRAMVLPAGTPPPLQGQIVATMWLPNAALPLVWRPARPTDRLRLKGGGHQTVRRIWINQKIAPADRRQARVLVDQLGRVLWLVGVKTAWWDWPPATSAGQAVQLIQGRVEEHE</sequence>
<dbReference type="PATRIC" id="fig|1423760.3.peg.221"/>
<dbReference type="SUPFAM" id="SSF52402">
    <property type="entry name" value="Adenine nucleotide alpha hydrolases-like"/>
    <property type="match status" value="1"/>
</dbReference>
<dbReference type="InterPro" id="IPR012094">
    <property type="entry name" value="tRNA_Ile_lys_synt"/>
</dbReference>
<keyword evidence="2 8" id="KW-0963">Cytoplasm</keyword>
<evidence type="ECO:0000256" key="4">
    <source>
        <dbReference type="ARBA" id="ARBA00022694"/>
    </source>
</evidence>
<dbReference type="Gene3D" id="3.40.50.620">
    <property type="entry name" value="HUPs"/>
    <property type="match status" value="1"/>
</dbReference>
<evidence type="ECO:0000256" key="5">
    <source>
        <dbReference type="ARBA" id="ARBA00022741"/>
    </source>
</evidence>
<dbReference type="HAMAP" id="MF_01161">
    <property type="entry name" value="tRNA_Ile_lys_synt"/>
    <property type="match status" value="1"/>
</dbReference>
<reference evidence="10 11" key="1">
    <citation type="journal article" date="2015" name="Genome Announc.">
        <title>Expanding the biotechnology potential of lactobacilli through comparative genomics of 213 strains and associated genera.</title>
        <authorList>
            <person name="Sun Z."/>
            <person name="Harris H.M."/>
            <person name="McCann A."/>
            <person name="Guo C."/>
            <person name="Argimon S."/>
            <person name="Zhang W."/>
            <person name="Yang X."/>
            <person name="Jeffery I.B."/>
            <person name="Cooney J.C."/>
            <person name="Kagawa T.F."/>
            <person name="Liu W."/>
            <person name="Song Y."/>
            <person name="Salvetti E."/>
            <person name="Wrobel A."/>
            <person name="Rasinkangas P."/>
            <person name="Parkhill J."/>
            <person name="Rea M.C."/>
            <person name="O'Sullivan O."/>
            <person name="Ritari J."/>
            <person name="Douillard F.P."/>
            <person name="Paul Ross R."/>
            <person name="Yang R."/>
            <person name="Briner A.E."/>
            <person name="Felis G.E."/>
            <person name="de Vos W.M."/>
            <person name="Barrangou R."/>
            <person name="Klaenhammer T.R."/>
            <person name="Caufield P.W."/>
            <person name="Cui Y."/>
            <person name="Zhang H."/>
            <person name="O'Toole P.W."/>
        </authorList>
    </citation>
    <scope>NUCLEOTIDE SEQUENCE [LARGE SCALE GENOMIC DNA]</scope>
    <source>
        <strain evidence="10 11">DSM 15946</strain>
    </source>
</reference>
<dbReference type="NCBIfam" id="TIGR02432">
    <property type="entry name" value="lysidine_TilS_N"/>
    <property type="match status" value="1"/>
</dbReference>
<proteinExistence type="inferred from homology"/>
<dbReference type="GO" id="GO:0032267">
    <property type="term" value="F:tRNA(Ile)-lysidine synthase activity"/>
    <property type="evidence" value="ECO:0007669"/>
    <property type="project" value="UniProtKB-EC"/>
</dbReference>
<dbReference type="EC" id="6.3.4.19" evidence="8"/>
<evidence type="ECO:0000313" key="11">
    <source>
        <dbReference type="Proteomes" id="UP000050816"/>
    </source>
</evidence>
<feature type="domain" description="Lysidine-tRNA(Ile) synthetase C-terminal" evidence="9">
    <location>
        <begin position="374"/>
        <end position="447"/>
    </location>
</feature>
<comment type="similarity">
    <text evidence="8">Belongs to the tRNA(Ile)-lysidine synthase family.</text>
</comment>
<comment type="subcellular location">
    <subcellularLocation>
        <location evidence="1 8">Cytoplasm</location>
    </subcellularLocation>
</comment>
<evidence type="ECO:0000256" key="3">
    <source>
        <dbReference type="ARBA" id="ARBA00022598"/>
    </source>
</evidence>
<dbReference type="GO" id="GO:0005524">
    <property type="term" value="F:ATP binding"/>
    <property type="evidence" value="ECO:0007669"/>
    <property type="project" value="UniProtKB-KW"/>
</dbReference>
<evidence type="ECO:0000256" key="7">
    <source>
        <dbReference type="ARBA" id="ARBA00048539"/>
    </source>
</evidence>
<dbReference type="CDD" id="cd01992">
    <property type="entry name" value="TilS_N"/>
    <property type="match status" value="1"/>
</dbReference>
<comment type="catalytic activity">
    <reaction evidence="7 8">
        <text>cytidine(34) in tRNA(Ile2) + L-lysine + ATP = lysidine(34) in tRNA(Ile2) + AMP + diphosphate + H(+)</text>
        <dbReference type="Rhea" id="RHEA:43744"/>
        <dbReference type="Rhea" id="RHEA-COMP:10625"/>
        <dbReference type="Rhea" id="RHEA-COMP:10670"/>
        <dbReference type="ChEBI" id="CHEBI:15378"/>
        <dbReference type="ChEBI" id="CHEBI:30616"/>
        <dbReference type="ChEBI" id="CHEBI:32551"/>
        <dbReference type="ChEBI" id="CHEBI:33019"/>
        <dbReference type="ChEBI" id="CHEBI:82748"/>
        <dbReference type="ChEBI" id="CHEBI:83665"/>
        <dbReference type="ChEBI" id="CHEBI:456215"/>
        <dbReference type="EC" id="6.3.4.19"/>
    </reaction>
</comment>
<keyword evidence="4 8" id="KW-0819">tRNA processing</keyword>
<dbReference type="Proteomes" id="UP000050816">
    <property type="component" value="Unassembled WGS sequence"/>
</dbReference>
<comment type="function">
    <text evidence="8">Ligates lysine onto the cytidine present at position 34 of the AUA codon-specific tRNA(Ile) that contains the anticodon CAU, in an ATP-dependent manner. Cytidine is converted to lysidine, thus changing the amino acid specificity of the tRNA from methionine to isoleucine.</text>
</comment>
<organism evidence="10 11">
    <name type="scientific">Limosilactobacillus ingluviei DSM 15946</name>
    <dbReference type="NCBI Taxonomy" id="1423760"/>
    <lineage>
        <taxon>Bacteria</taxon>
        <taxon>Bacillati</taxon>
        <taxon>Bacillota</taxon>
        <taxon>Bacilli</taxon>
        <taxon>Lactobacillales</taxon>
        <taxon>Lactobacillaceae</taxon>
        <taxon>Limosilactobacillus</taxon>
    </lineage>
</organism>
<evidence type="ECO:0000313" key="10">
    <source>
        <dbReference type="EMBL" id="KRL88272.1"/>
    </source>
</evidence>
<evidence type="ECO:0000256" key="2">
    <source>
        <dbReference type="ARBA" id="ARBA00022490"/>
    </source>
</evidence>
<dbReference type="RefSeq" id="WP_056955282.1">
    <property type="nucleotide sequence ID" value="NZ_AZFK01000077.1"/>
</dbReference>